<dbReference type="Proteomes" id="UP000515124">
    <property type="component" value="Unplaced"/>
</dbReference>
<dbReference type="RefSeq" id="XP_021825506.1">
    <property type="nucleotide sequence ID" value="XM_021969814.1"/>
</dbReference>
<evidence type="ECO:0000256" key="1">
    <source>
        <dbReference type="ARBA" id="ARBA00022723"/>
    </source>
</evidence>
<dbReference type="PANTHER" id="PTHR46502:SF22">
    <property type="entry name" value="C2 DOMAIN-CONTAINING PROTEIN"/>
    <property type="match status" value="1"/>
</dbReference>
<name>A0A6P5TEB8_PRUAV</name>
<dbReference type="Pfam" id="PF00168">
    <property type="entry name" value="C2"/>
    <property type="match status" value="1"/>
</dbReference>
<keyword evidence="4" id="KW-1185">Reference proteome</keyword>
<dbReference type="KEGG" id="pavi:110766480"/>
<organism evidence="4 5">
    <name type="scientific">Prunus avium</name>
    <name type="common">Cherry</name>
    <name type="synonym">Cerasus avium</name>
    <dbReference type="NCBI Taxonomy" id="42229"/>
    <lineage>
        <taxon>Eukaryota</taxon>
        <taxon>Viridiplantae</taxon>
        <taxon>Streptophyta</taxon>
        <taxon>Embryophyta</taxon>
        <taxon>Tracheophyta</taxon>
        <taxon>Spermatophyta</taxon>
        <taxon>Magnoliopsida</taxon>
        <taxon>eudicotyledons</taxon>
        <taxon>Gunneridae</taxon>
        <taxon>Pentapetalae</taxon>
        <taxon>rosids</taxon>
        <taxon>fabids</taxon>
        <taxon>Rosales</taxon>
        <taxon>Rosaceae</taxon>
        <taxon>Amygdaloideae</taxon>
        <taxon>Amygdaleae</taxon>
        <taxon>Prunus</taxon>
    </lineage>
</organism>
<dbReference type="SMART" id="SM00239">
    <property type="entry name" value="C2"/>
    <property type="match status" value="1"/>
</dbReference>
<accession>A0A6P5TEB8</accession>
<dbReference type="Gene3D" id="2.60.40.150">
    <property type="entry name" value="C2 domain"/>
    <property type="match status" value="1"/>
</dbReference>
<evidence type="ECO:0000313" key="4">
    <source>
        <dbReference type="Proteomes" id="UP000515124"/>
    </source>
</evidence>
<feature type="domain" description="C2" evidence="3">
    <location>
        <begin position="1"/>
        <end position="105"/>
    </location>
</feature>
<sequence length="136" mass="15433">MVGGTLEVTLVEARNLKNMDFIVKMNPYVVIQYGNQKHTSTTAKGQGTKPVWNEKFRFDAEYHDGEDHKYMDTRKLLDHDVFVGESKKVIYIRDVIASGTEKGKAELGVAKYRLVLQDKTYAGEISVALEHPQWGV</sequence>
<dbReference type="GO" id="GO:0046872">
    <property type="term" value="F:metal ion binding"/>
    <property type="evidence" value="ECO:0007669"/>
    <property type="project" value="UniProtKB-KW"/>
</dbReference>
<proteinExistence type="predicted"/>
<dbReference type="PROSITE" id="PS50004">
    <property type="entry name" value="C2"/>
    <property type="match status" value="1"/>
</dbReference>
<keyword evidence="2" id="KW-0106">Calcium</keyword>
<dbReference type="InterPro" id="IPR000008">
    <property type="entry name" value="C2_dom"/>
</dbReference>
<dbReference type="GeneID" id="110766480"/>
<reference evidence="5" key="1">
    <citation type="submission" date="2025-08" db="UniProtKB">
        <authorList>
            <consortium name="RefSeq"/>
        </authorList>
    </citation>
    <scope>IDENTIFICATION</scope>
</reference>
<evidence type="ECO:0000259" key="3">
    <source>
        <dbReference type="PROSITE" id="PS50004"/>
    </source>
</evidence>
<dbReference type="AlphaFoldDB" id="A0A6P5TEB8"/>
<evidence type="ECO:0000313" key="5">
    <source>
        <dbReference type="RefSeq" id="XP_021825506.1"/>
    </source>
</evidence>
<dbReference type="InterPro" id="IPR035892">
    <property type="entry name" value="C2_domain_sf"/>
</dbReference>
<dbReference type="SUPFAM" id="SSF49562">
    <property type="entry name" value="C2 domain (Calcium/lipid-binding domain, CaLB)"/>
    <property type="match status" value="1"/>
</dbReference>
<evidence type="ECO:0000256" key="2">
    <source>
        <dbReference type="ARBA" id="ARBA00022837"/>
    </source>
</evidence>
<keyword evidence="1" id="KW-0479">Metal-binding</keyword>
<gene>
    <name evidence="5" type="primary">LOC110766480</name>
</gene>
<protein>
    <submittedName>
        <fullName evidence="5">Elicitor-responsive protein 1-like</fullName>
    </submittedName>
</protein>
<dbReference type="PANTHER" id="PTHR46502">
    <property type="entry name" value="C2 DOMAIN-CONTAINING"/>
    <property type="match status" value="1"/>
</dbReference>